<accession>A0A2H1E9B7</accession>
<keyword evidence="1" id="KW-0472">Membrane</keyword>
<dbReference type="STRING" id="1349785.GCA_000509405_01271"/>
<keyword evidence="1" id="KW-1133">Transmembrane helix</keyword>
<gene>
    <name evidence="2" type="ORF">MARIT_1082</name>
</gene>
<dbReference type="GeneID" id="47722646"/>
<keyword evidence="1" id="KW-0812">Transmembrane</keyword>
<feature type="transmembrane region" description="Helical" evidence="1">
    <location>
        <begin position="73"/>
        <end position="97"/>
    </location>
</feature>
<dbReference type="EMBL" id="LT634361">
    <property type="protein sequence ID" value="SFZ81389.1"/>
    <property type="molecule type" value="Genomic_DNA"/>
</dbReference>
<dbReference type="KEGG" id="tmar:MARIT_1082"/>
<dbReference type="RefSeq" id="WP_024741406.1">
    <property type="nucleotide sequence ID" value="NZ_BAUG01000026.1"/>
</dbReference>
<dbReference type="OrthoDB" id="1144727at2"/>
<reference evidence="2 3" key="1">
    <citation type="submission" date="2016-11" db="EMBL/GenBank/DDBJ databases">
        <authorList>
            <person name="Jaros S."/>
            <person name="Januszkiewicz K."/>
            <person name="Wedrychowicz H."/>
        </authorList>
    </citation>
    <scope>NUCLEOTIDE SEQUENCE [LARGE SCALE GENOMIC DNA]</scope>
    <source>
        <strain evidence="2">NCIMB 2154T</strain>
    </source>
</reference>
<proteinExistence type="predicted"/>
<evidence type="ECO:0000256" key="1">
    <source>
        <dbReference type="SAM" id="Phobius"/>
    </source>
</evidence>
<dbReference type="Proteomes" id="UP000231564">
    <property type="component" value="Chromosome MARIT"/>
</dbReference>
<protein>
    <submittedName>
        <fullName evidence="2">Uncharacterized protein</fullName>
    </submittedName>
</protein>
<name>A0A2H1E9B7_9FLAO</name>
<sequence length="102" mass="11554">MSKQSNIKCLECGVFTANNDYCKNCGALISYEKKRALREKAVEEERVYEALEALEKPSLPERLKKHPIFLMRIIGWILHSVFLIVNIIGLGLAWFIAMVAAG</sequence>
<keyword evidence="3" id="KW-1185">Reference proteome</keyword>
<evidence type="ECO:0000313" key="3">
    <source>
        <dbReference type="Proteomes" id="UP000231564"/>
    </source>
</evidence>
<organism evidence="2 3">
    <name type="scientific">Tenacibaculum maritimum NCIMB 2154</name>
    <dbReference type="NCBI Taxonomy" id="1349785"/>
    <lineage>
        <taxon>Bacteria</taxon>
        <taxon>Pseudomonadati</taxon>
        <taxon>Bacteroidota</taxon>
        <taxon>Flavobacteriia</taxon>
        <taxon>Flavobacteriales</taxon>
        <taxon>Flavobacteriaceae</taxon>
        <taxon>Tenacibaculum</taxon>
    </lineage>
</organism>
<dbReference type="AlphaFoldDB" id="A0A2H1E9B7"/>
<evidence type="ECO:0000313" key="2">
    <source>
        <dbReference type="EMBL" id="SFZ81389.1"/>
    </source>
</evidence>